<dbReference type="PANTHER" id="PTHR43191:SF2">
    <property type="entry name" value="RRNA METHYLTRANSFERASE 3, MITOCHONDRIAL"/>
    <property type="match status" value="1"/>
</dbReference>
<accession>A0A843VXB5</accession>
<dbReference type="InterPro" id="IPR051259">
    <property type="entry name" value="rRNA_Methyltransferase"/>
</dbReference>
<organism evidence="4 5">
    <name type="scientific">Colocasia esculenta</name>
    <name type="common">Wild taro</name>
    <name type="synonym">Arum esculentum</name>
    <dbReference type="NCBI Taxonomy" id="4460"/>
    <lineage>
        <taxon>Eukaryota</taxon>
        <taxon>Viridiplantae</taxon>
        <taxon>Streptophyta</taxon>
        <taxon>Embryophyta</taxon>
        <taxon>Tracheophyta</taxon>
        <taxon>Spermatophyta</taxon>
        <taxon>Magnoliopsida</taxon>
        <taxon>Liliopsida</taxon>
        <taxon>Araceae</taxon>
        <taxon>Aroideae</taxon>
        <taxon>Colocasieae</taxon>
        <taxon>Colocasia</taxon>
    </lineage>
</organism>
<evidence type="ECO:0000313" key="4">
    <source>
        <dbReference type="EMBL" id="MQM00516.1"/>
    </source>
</evidence>
<dbReference type="InterPro" id="IPR029026">
    <property type="entry name" value="tRNA_m1G_MTases_N"/>
</dbReference>
<dbReference type="InterPro" id="IPR001537">
    <property type="entry name" value="SpoU_MeTrfase"/>
</dbReference>
<dbReference type="Proteomes" id="UP000652761">
    <property type="component" value="Unassembled WGS sequence"/>
</dbReference>
<dbReference type="EMBL" id="NMUH01002524">
    <property type="protein sequence ID" value="MQM00516.1"/>
    <property type="molecule type" value="Genomic_DNA"/>
</dbReference>
<gene>
    <name evidence="4" type="ORF">Taro_033256</name>
</gene>
<keyword evidence="2" id="KW-0808">Transferase</keyword>
<evidence type="ECO:0000256" key="2">
    <source>
        <dbReference type="ARBA" id="ARBA00022679"/>
    </source>
</evidence>
<evidence type="ECO:0000313" key="5">
    <source>
        <dbReference type="Proteomes" id="UP000652761"/>
    </source>
</evidence>
<feature type="domain" description="tRNA/rRNA methyltransferase SpoU type" evidence="3">
    <location>
        <begin position="17"/>
        <end position="160"/>
    </location>
</feature>
<keyword evidence="1" id="KW-0489">Methyltransferase</keyword>
<dbReference type="InterPro" id="IPR029028">
    <property type="entry name" value="Alpha/beta_knot_MTases"/>
</dbReference>
<reference evidence="4" key="1">
    <citation type="submission" date="2017-07" db="EMBL/GenBank/DDBJ databases">
        <title>Taro Niue Genome Assembly and Annotation.</title>
        <authorList>
            <person name="Atibalentja N."/>
            <person name="Keating K."/>
            <person name="Fields C.J."/>
        </authorList>
    </citation>
    <scope>NUCLEOTIDE SEQUENCE</scope>
    <source>
        <strain evidence="4">Niue_2</strain>
        <tissue evidence="4">Leaf</tissue>
    </source>
</reference>
<evidence type="ECO:0000256" key="1">
    <source>
        <dbReference type="ARBA" id="ARBA00022603"/>
    </source>
</evidence>
<dbReference type="OrthoDB" id="270651at2759"/>
<dbReference type="PANTHER" id="PTHR43191">
    <property type="entry name" value="RRNA METHYLTRANSFERASE 3"/>
    <property type="match status" value="1"/>
</dbReference>
<comment type="caution">
    <text evidence="4">The sequence shown here is derived from an EMBL/GenBank/DDBJ whole genome shotgun (WGS) entry which is preliminary data.</text>
</comment>
<dbReference type="CDD" id="cd18095">
    <property type="entry name" value="SpoU-like_rRNA-MTase"/>
    <property type="match status" value="1"/>
</dbReference>
<evidence type="ECO:0000259" key="3">
    <source>
        <dbReference type="Pfam" id="PF00588"/>
    </source>
</evidence>
<feature type="non-terminal residue" evidence="4">
    <location>
        <position position="1"/>
    </location>
</feature>
<keyword evidence="5" id="KW-1185">Reference proteome</keyword>
<sequence length="166" mass="18267">MCHPGRRLVQHLATDDHDPGNLGTLLRSTMAFKWDGVFLLPSCCDPFNDKALRAARGASFQLTIIAGDWVHLEDLRDKFQMKMLAAHPENINETSFDRSSLILSQKLAESLADTPLCLTLGSEGHGLSQQAMCSSELVHIPMVGHFESLNVAVAGGIFLFILKSEY</sequence>
<dbReference type="GO" id="GO:0032259">
    <property type="term" value="P:methylation"/>
    <property type="evidence" value="ECO:0007669"/>
    <property type="project" value="UniProtKB-KW"/>
</dbReference>
<dbReference type="GO" id="GO:0003723">
    <property type="term" value="F:RNA binding"/>
    <property type="evidence" value="ECO:0007669"/>
    <property type="project" value="InterPro"/>
</dbReference>
<dbReference type="GO" id="GO:0008173">
    <property type="term" value="F:RNA methyltransferase activity"/>
    <property type="evidence" value="ECO:0007669"/>
    <property type="project" value="InterPro"/>
</dbReference>
<dbReference type="Gene3D" id="3.40.1280.10">
    <property type="match status" value="1"/>
</dbReference>
<dbReference type="GO" id="GO:0006396">
    <property type="term" value="P:RNA processing"/>
    <property type="evidence" value="ECO:0007669"/>
    <property type="project" value="InterPro"/>
</dbReference>
<dbReference type="FunFam" id="3.40.1280.10:FF:000027">
    <property type="entry name" value="Putative tRNA/rRNA methyltransferase YsgA"/>
    <property type="match status" value="1"/>
</dbReference>
<name>A0A843VXB5_COLES</name>
<dbReference type="Pfam" id="PF00588">
    <property type="entry name" value="SpoU_methylase"/>
    <property type="match status" value="1"/>
</dbReference>
<dbReference type="SUPFAM" id="SSF75217">
    <property type="entry name" value="alpha/beta knot"/>
    <property type="match status" value="1"/>
</dbReference>
<proteinExistence type="predicted"/>
<dbReference type="AlphaFoldDB" id="A0A843VXB5"/>
<protein>
    <recommendedName>
        <fullName evidence="3">tRNA/rRNA methyltransferase SpoU type domain-containing protein</fullName>
    </recommendedName>
</protein>